<gene>
    <name evidence="3" type="ORF">DL89DRAFT_290550</name>
</gene>
<dbReference type="GO" id="GO:0016747">
    <property type="term" value="F:acyltransferase activity, transferring groups other than amino-acyl groups"/>
    <property type="evidence" value="ECO:0007669"/>
    <property type="project" value="TreeGrafter"/>
</dbReference>
<dbReference type="InterPro" id="IPR050317">
    <property type="entry name" value="Plant_Fungal_Acyltransferase"/>
</dbReference>
<keyword evidence="4" id="KW-1185">Reference proteome</keyword>
<dbReference type="STRING" id="61395.A0A1Y1WGP5"/>
<evidence type="ECO:0000256" key="2">
    <source>
        <dbReference type="SAM" id="Phobius"/>
    </source>
</evidence>
<reference evidence="3 4" key="1">
    <citation type="submission" date="2016-07" db="EMBL/GenBank/DDBJ databases">
        <title>Pervasive Adenine N6-methylation of Active Genes in Fungi.</title>
        <authorList>
            <consortium name="DOE Joint Genome Institute"/>
            <person name="Mondo S.J."/>
            <person name="Dannebaum R.O."/>
            <person name="Kuo R.C."/>
            <person name="Labutti K."/>
            <person name="Haridas S."/>
            <person name="Kuo A."/>
            <person name="Salamov A."/>
            <person name="Ahrendt S.R."/>
            <person name="Lipzen A."/>
            <person name="Sullivan W."/>
            <person name="Andreopoulos W.B."/>
            <person name="Clum A."/>
            <person name="Lindquist E."/>
            <person name="Daum C."/>
            <person name="Ramamoorthy G.K."/>
            <person name="Gryganskyi A."/>
            <person name="Culley D."/>
            <person name="Magnuson J.K."/>
            <person name="James T.Y."/>
            <person name="O'Malley M.A."/>
            <person name="Stajich J.E."/>
            <person name="Spatafora J.W."/>
            <person name="Visel A."/>
            <person name="Grigoriev I.V."/>
        </authorList>
    </citation>
    <scope>NUCLEOTIDE SEQUENCE [LARGE SCALE GENOMIC DNA]</scope>
    <source>
        <strain evidence="3 4">ATCC 12442</strain>
    </source>
</reference>
<organism evidence="3 4">
    <name type="scientific">Linderina pennispora</name>
    <dbReference type="NCBI Taxonomy" id="61395"/>
    <lineage>
        <taxon>Eukaryota</taxon>
        <taxon>Fungi</taxon>
        <taxon>Fungi incertae sedis</taxon>
        <taxon>Zoopagomycota</taxon>
        <taxon>Kickxellomycotina</taxon>
        <taxon>Kickxellomycetes</taxon>
        <taxon>Kickxellales</taxon>
        <taxon>Kickxellaceae</taxon>
        <taxon>Linderina</taxon>
    </lineage>
</organism>
<protein>
    <recommendedName>
        <fullName evidence="5">Transferase-domain-containing protein</fullName>
    </recommendedName>
</protein>
<evidence type="ECO:0000313" key="4">
    <source>
        <dbReference type="Proteomes" id="UP000193922"/>
    </source>
</evidence>
<proteinExistence type="predicted"/>
<dbReference type="OrthoDB" id="1862401at2759"/>
<keyword evidence="1" id="KW-0808">Transferase</keyword>
<feature type="transmembrane region" description="Helical" evidence="2">
    <location>
        <begin position="452"/>
        <end position="477"/>
    </location>
</feature>
<sequence>MDAFTSTVKSQVFRLTTRDAFESHFNIQYLYFFGNVNGDSGFMPSDKLELGFYRTLAQFPILAGYLRQRDDGGLDNVVDKDNLNMPVYRETVVDSLHYGDVKAANFDPAICPMGLLRLPPVALPDAETGQIKMANVHVVRFKDNSGMAIFLNVSHSTMDGEGYFSFIKRWSEETYALTAGVPVPDRVFCLDRETFRQSIPKERSEVDEKMSGCYIHPSDKALELGQMTPSARNIMFDKLLASDSLKGGLFRLNSDKLDGLLKQAREFVPLGTRISTNDILVSLISKTVAQATKAASSNKGKSLNSTGVVCNTRHRMGIAGLNYVGNALYTPRVISALAQAETPTTPRSIAEIAIKESFYGVQERYPRSFVGPLVADTSFKLSATISNISRFDMYDANFGFGNPEFVTIQPGRAIEVITIMPVRPPSKDIYVALTNTPQVIEQILQNGAWMEIATLMVIVVLLVVSLSVVAIVGGALVKVAALN</sequence>
<dbReference type="GO" id="GO:0044550">
    <property type="term" value="P:secondary metabolite biosynthetic process"/>
    <property type="evidence" value="ECO:0007669"/>
    <property type="project" value="TreeGrafter"/>
</dbReference>
<dbReference type="AlphaFoldDB" id="A0A1Y1WGP5"/>
<dbReference type="GeneID" id="63806739"/>
<dbReference type="RefSeq" id="XP_040746043.1">
    <property type="nucleotide sequence ID" value="XM_040890091.1"/>
</dbReference>
<dbReference type="InterPro" id="IPR023213">
    <property type="entry name" value="CAT-like_dom_sf"/>
</dbReference>
<keyword evidence="2" id="KW-0812">Transmembrane</keyword>
<evidence type="ECO:0000256" key="1">
    <source>
        <dbReference type="ARBA" id="ARBA00022679"/>
    </source>
</evidence>
<keyword evidence="2" id="KW-0472">Membrane</keyword>
<accession>A0A1Y1WGP5</accession>
<dbReference type="Proteomes" id="UP000193922">
    <property type="component" value="Unassembled WGS sequence"/>
</dbReference>
<dbReference type="PANTHER" id="PTHR31642">
    <property type="entry name" value="TRICHOTHECENE 3-O-ACETYLTRANSFERASE"/>
    <property type="match status" value="1"/>
</dbReference>
<keyword evidence="2" id="KW-1133">Transmembrane helix</keyword>
<evidence type="ECO:0000313" key="3">
    <source>
        <dbReference type="EMBL" id="ORX72703.1"/>
    </source>
</evidence>
<dbReference type="Gene3D" id="3.30.559.10">
    <property type="entry name" value="Chloramphenicol acetyltransferase-like domain"/>
    <property type="match status" value="2"/>
</dbReference>
<evidence type="ECO:0008006" key="5">
    <source>
        <dbReference type="Google" id="ProtNLM"/>
    </source>
</evidence>
<comment type="caution">
    <text evidence="3">The sequence shown here is derived from an EMBL/GenBank/DDBJ whole genome shotgun (WGS) entry which is preliminary data.</text>
</comment>
<dbReference type="Pfam" id="PF02458">
    <property type="entry name" value="Transferase"/>
    <property type="match status" value="1"/>
</dbReference>
<dbReference type="EMBL" id="MCFD01000002">
    <property type="protein sequence ID" value="ORX72703.1"/>
    <property type="molecule type" value="Genomic_DNA"/>
</dbReference>
<dbReference type="PANTHER" id="PTHR31642:SF310">
    <property type="entry name" value="FATTY ALCOHOL:CAFFEOYL-COA ACYLTRANSFERASE"/>
    <property type="match status" value="1"/>
</dbReference>
<name>A0A1Y1WGP5_9FUNG</name>